<evidence type="ECO:0000313" key="3">
    <source>
        <dbReference type="EMBL" id="KAG0569881.1"/>
    </source>
</evidence>
<keyword evidence="4" id="KW-1185">Reference proteome</keyword>
<dbReference type="InterPro" id="IPR011009">
    <property type="entry name" value="Kinase-like_dom_sf"/>
</dbReference>
<sequence length="713" mass="79814">MGILSADLRETLDSVVRLAFTENIDKPLRINIRQCQLLANKASETLLKLKEFDAFLEHQELNNSEHAPTISIPDMAPAVMDLHRVLKNAEMLIEDCCCGDHWLEKAIYQGNLKETFTKILYEIEWHMLVLCSFLTTKGGYFEKMQNFDGELRYIEYFTLDAAAKYDLTYLRSLGEEHVCDRELICKSDCLAIKLLNKLDAEEAGMMDKRIPVESNSPLFLWVKPLDIPDRSGNVLGSGSFAEVKETKWLGHTCAWKEFKFGTAFFQTFKSELAAMAGLDHPNIVHVVSCTEDDVELGIIMERLNKSLGTLLQSIHREFIRKGNNITHGTHASPFSIPKSVDLMLQIAEGLRYIHSKGMAHRDLNPKNILLLYADPPLSSPAIVGKFSALENTPIVAKIADFGLTKVKNDSTEYGNQTLNTGTRRWMAPEVWKFPDTLEQPAPSVRFLPKKMDVFSFGIICSGILTGEEPYQGVSNKEMYKQMKEGVRPDLPSRTPAMLAALIKKCWDGNPRRRPVLSAICTELRFIKALLLRGDDLTRQVSKIDSGPGFSTDRIQVQGPWPSQAGGGPFSHGVHSSIKRIKVWHNTSGMLIQSIEIEYELNKKLFMTHHGADHYDHQGRYEKMAKIEIDEPSEYVTQIEGTFGITPILTVGGNPLTCVTLLTIHTNEKTYGPYGGVPEGATTFSSKPGRIVGFHGRCGLALDSIGCYTVPVDL</sequence>
<dbReference type="SUPFAM" id="SSF51101">
    <property type="entry name" value="Mannose-binding lectins"/>
    <property type="match status" value="1"/>
</dbReference>
<dbReference type="AlphaFoldDB" id="A0A8T0HDN9"/>
<dbReference type="Pfam" id="PF01419">
    <property type="entry name" value="Jacalin"/>
    <property type="match status" value="1"/>
</dbReference>
<dbReference type="InterPro" id="IPR033734">
    <property type="entry name" value="Jacalin-like_lectin_dom_plant"/>
</dbReference>
<organism evidence="3 4">
    <name type="scientific">Ceratodon purpureus</name>
    <name type="common">Fire moss</name>
    <name type="synonym">Dicranum purpureum</name>
    <dbReference type="NCBI Taxonomy" id="3225"/>
    <lineage>
        <taxon>Eukaryota</taxon>
        <taxon>Viridiplantae</taxon>
        <taxon>Streptophyta</taxon>
        <taxon>Embryophyta</taxon>
        <taxon>Bryophyta</taxon>
        <taxon>Bryophytina</taxon>
        <taxon>Bryopsida</taxon>
        <taxon>Dicranidae</taxon>
        <taxon>Pseudoditrichales</taxon>
        <taxon>Ditrichaceae</taxon>
        <taxon>Ceratodon</taxon>
    </lineage>
</organism>
<dbReference type="PROSITE" id="PS51752">
    <property type="entry name" value="JACALIN_LECTIN"/>
    <property type="match status" value="1"/>
</dbReference>
<dbReference type="PANTHER" id="PTHR44329">
    <property type="entry name" value="SERINE/THREONINE-PROTEIN KINASE TNNI3K-RELATED"/>
    <property type="match status" value="1"/>
</dbReference>
<dbReference type="PANTHER" id="PTHR44329:SF260">
    <property type="entry name" value="PROTEIN KINASE DOMAIN-CONTAINING PROTEIN"/>
    <property type="match status" value="1"/>
</dbReference>
<evidence type="ECO:0000259" key="2">
    <source>
        <dbReference type="PROSITE" id="PS51752"/>
    </source>
</evidence>
<dbReference type="GO" id="GO:0004674">
    <property type="term" value="F:protein serine/threonine kinase activity"/>
    <property type="evidence" value="ECO:0007669"/>
    <property type="project" value="TreeGrafter"/>
</dbReference>
<dbReference type="CDD" id="cd09612">
    <property type="entry name" value="Jacalin"/>
    <property type="match status" value="1"/>
</dbReference>
<reference evidence="3 4" key="1">
    <citation type="submission" date="2020-06" db="EMBL/GenBank/DDBJ databases">
        <title>WGS assembly of Ceratodon purpureus strain R40.</title>
        <authorList>
            <person name="Carey S.B."/>
            <person name="Jenkins J."/>
            <person name="Shu S."/>
            <person name="Lovell J.T."/>
            <person name="Sreedasyam A."/>
            <person name="Maumus F."/>
            <person name="Tiley G.P."/>
            <person name="Fernandez-Pozo N."/>
            <person name="Barry K."/>
            <person name="Chen C."/>
            <person name="Wang M."/>
            <person name="Lipzen A."/>
            <person name="Daum C."/>
            <person name="Saski C.A."/>
            <person name="Payton A.C."/>
            <person name="Mcbreen J.C."/>
            <person name="Conrad R.E."/>
            <person name="Kollar L.M."/>
            <person name="Olsson S."/>
            <person name="Huttunen S."/>
            <person name="Landis J.B."/>
            <person name="Wickett N.J."/>
            <person name="Johnson M.G."/>
            <person name="Rensing S.A."/>
            <person name="Grimwood J."/>
            <person name="Schmutz J."/>
            <person name="Mcdaniel S.F."/>
        </authorList>
    </citation>
    <scope>NUCLEOTIDE SEQUENCE [LARGE SCALE GENOMIC DNA]</scope>
    <source>
        <strain evidence="3 4">R40</strain>
    </source>
</reference>
<name>A0A8T0HDN9_CERPU</name>
<dbReference type="InterPro" id="IPR036404">
    <property type="entry name" value="Jacalin-like_lectin_dom_sf"/>
</dbReference>
<proteinExistence type="predicted"/>
<dbReference type="InterPro" id="IPR001245">
    <property type="entry name" value="Ser-Thr/Tyr_kinase_cat_dom"/>
</dbReference>
<evidence type="ECO:0000313" key="4">
    <source>
        <dbReference type="Proteomes" id="UP000822688"/>
    </source>
</evidence>
<dbReference type="PROSITE" id="PS50011">
    <property type="entry name" value="PROTEIN_KINASE_DOM"/>
    <property type="match status" value="1"/>
</dbReference>
<dbReference type="SMART" id="SM00915">
    <property type="entry name" value="Jacalin"/>
    <property type="match status" value="1"/>
</dbReference>
<dbReference type="EMBL" id="CM026427">
    <property type="protein sequence ID" value="KAG0569881.1"/>
    <property type="molecule type" value="Genomic_DNA"/>
</dbReference>
<dbReference type="Gene3D" id="1.10.510.10">
    <property type="entry name" value="Transferase(Phosphotransferase) domain 1"/>
    <property type="match status" value="1"/>
</dbReference>
<dbReference type="InterPro" id="IPR051681">
    <property type="entry name" value="Ser/Thr_Kinases-Pseudokinases"/>
</dbReference>
<dbReference type="Gene3D" id="2.100.10.30">
    <property type="entry name" value="Jacalin-like lectin domain"/>
    <property type="match status" value="1"/>
</dbReference>
<evidence type="ECO:0000259" key="1">
    <source>
        <dbReference type="PROSITE" id="PS50011"/>
    </source>
</evidence>
<dbReference type="GO" id="GO:0030246">
    <property type="term" value="F:carbohydrate binding"/>
    <property type="evidence" value="ECO:0007669"/>
    <property type="project" value="InterPro"/>
</dbReference>
<evidence type="ECO:0008006" key="5">
    <source>
        <dbReference type="Google" id="ProtNLM"/>
    </source>
</evidence>
<dbReference type="InterPro" id="IPR001229">
    <property type="entry name" value="Jacalin-like_lectin_dom"/>
</dbReference>
<dbReference type="Gene3D" id="3.30.200.20">
    <property type="entry name" value="Phosphorylase Kinase, domain 1"/>
    <property type="match status" value="1"/>
</dbReference>
<dbReference type="GO" id="GO:0005524">
    <property type="term" value="F:ATP binding"/>
    <property type="evidence" value="ECO:0007669"/>
    <property type="project" value="InterPro"/>
</dbReference>
<feature type="domain" description="Jacalin-type lectin" evidence="2">
    <location>
        <begin position="554"/>
        <end position="710"/>
    </location>
</feature>
<feature type="domain" description="Protein kinase" evidence="1">
    <location>
        <begin position="229"/>
        <end position="526"/>
    </location>
</feature>
<protein>
    <recommendedName>
        <fullName evidence="5">Protein kinase domain-containing protein</fullName>
    </recommendedName>
</protein>
<dbReference type="Pfam" id="PF07714">
    <property type="entry name" value="PK_Tyr_Ser-Thr"/>
    <property type="match status" value="1"/>
</dbReference>
<comment type="caution">
    <text evidence="3">The sequence shown here is derived from an EMBL/GenBank/DDBJ whole genome shotgun (WGS) entry which is preliminary data.</text>
</comment>
<accession>A0A8T0HDN9</accession>
<gene>
    <name evidence="3" type="ORF">KC19_6G123000</name>
</gene>
<dbReference type="Proteomes" id="UP000822688">
    <property type="component" value="Chromosome 6"/>
</dbReference>
<dbReference type="SUPFAM" id="SSF56112">
    <property type="entry name" value="Protein kinase-like (PK-like)"/>
    <property type="match status" value="1"/>
</dbReference>
<dbReference type="InterPro" id="IPR000719">
    <property type="entry name" value="Prot_kinase_dom"/>
</dbReference>